<dbReference type="PANTHER" id="PTHR18934:SF118">
    <property type="entry name" value="ATP-DEPENDENT RNA HELICASE DHX33"/>
    <property type="match status" value="1"/>
</dbReference>
<dbReference type="GO" id="GO:0016787">
    <property type="term" value="F:hydrolase activity"/>
    <property type="evidence" value="ECO:0007669"/>
    <property type="project" value="UniProtKB-KW"/>
</dbReference>
<dbReference type="InterPro" id="IPR002464">
    <property type="entry name" value="DNA/RNA_helicase_DEAH_CS"/>
</dbReference>
<comment type="caution">
    <text evidence="10">The sequence shown here is derived from an EMBL/GenBank/DDBJ whole genome shotgun (WGS) entry which is preliminary data.</text>
</comment>
<evidence type="ECO:0000256" key="7">
    <source>
        <dbReference type="ARBA" id="ARBA00047984"/>
    </source>
</evidence>
<dbReference type="CDD" id="cd17978">
    <property type="entry name" value="DEXHc_DHX33"/>
    <property type="match status" value="1"/>
</dbReference>
<dbReference type="PROSITE" id="PS51192">
    <property type="entry name" value="HELICASE_ATP_BIND_1"/>
    <property type="match status" value="1"/>
</dbReference>
<evidence type="ECO:0000256" key="8">
    <source>
        <dbReference type="SAM" id="MobiDB-lite"/>
    </source>
</evidence>
<name>A0AAD5V8X0_9APHY</name>
<keyword evidence="4" id="KW-0378">Hydrolase</keyword>
<dbReference type="EMBL" id="JANAWD010000045">
    <property type="protein sequence ID" value="KAJ3489426.1"/>
    <property type="molecule type" value="Genomic_DNA"/>
</dbReference>
<evidence type="ECO:0000256" key="2">
    <source>
        <dbReference type="ARBA" id="ARBA00022664"/>
    </source>
</evidence>
<dbReference type="Pfam" id="PF00270">
    <property type="entry name" value="DEAD"/>
    <property type="match status" value="1"/>
</dbReference>
<dbReference type="InterPro" id="IPR027417">
    <property type="entry name" value="P-loop_NTPase"/>
</dbReference>
<keyword evidence="11" id="KW-1185">Reference proteome</keyword>
<dbReference type="GO" id="GO:0003725">
    <property type="term" value="F:double-stranded RNA binding"/>
    <property type="evidence" value="ECO:0007669"/>
    <property type="project" value="TreeGrafter"/>
</dbReference>
<dbReference type="AlphaFoldDB" id="A0AAD5V8X0"/>
<dbReference type="InterPro" id="IPR014001">
    <property type="entry name" value="Helicase_ATP-bd"/>
</dbReference>
<comment type="catalytic activity">
    <reaction evidence="7">
        <text>ATP + H2O = ADP + phosphate + H(+)</text>
        <dbReference type="Rhea" id="RHEA:13065"/>
        <dbReference type="ChEBI" id="CHEBI:15377"/>
        <dbReference type="ChEBI" id="CHEBI:15378"/>
        <dbReference type="ChEBI" id="CHEBI:30616"/>
        <dbReference type="ChEBI" id="CHEBI:43474"/>
        <dbReference type="ChEBI" id="CHEBI:456216"/>
        <dbReference type="EC" id="3.6.4.13"/>
    </reaction>
</comment>
<evidence type="ECO:0000256" key="5">
    <source>
        <dbReference type="ARBA" id="ARBA00022806"/>
    </source>
</evidence>
<keyword evidence="2" id="KW-0507">mRNA processing</keyword>
<dbReference type="SMART" id="SM00382">
    <property type="entry name" value="AAA"/>
    <property type="match status" value="1"/>
</dbReference>
<evidence type="ECO:0000313" key="11">
    <source>
        <dbReference type="Proteomes" id="UP001212997"/>
    </source>
</evidence>
<feature type="compositionally biased region" description="Basic and acidic residues" evidence="8">
    <location>
        <begin position="85"/>
        <end position="104"/>
    </location>
</feature>
<dbReference type="PANTHER" id="PTHR18934">
    <property type="entry name" value="ATP-DEPENDENT RNA HELICASE"/>
    <property type="match status" value="1"/>
</dbReference>
<dbReference type="Gene3D" id="3.40.50.300">
    <property type="entry name" value="P-loop containing nucleotide triphosphate hydrolases"/>
    <property type="match status" value="2"/>
</dbReference>
<accession>A0AAD5V8X0</accession>
<feature type="compositionally biased region" description="Basic residues" evidence="8">
    <location>
        <begin position="13"/>
        <end position="26"/>
    </location>
</feature>
<dbReference type="GO" id="GO:0003724">
    <property type="term" value="F:RNA helicase activity"/>
    <property type="evidence" value="ECO:0007669"/>
    <property type="project" value="UniProtKB-EC"/>
</dbReference>
<feature type="region of interest" description="Disordered" evidence="8">
    <location>
        <begin position="1"/>
        <end position="117"/>
    </location>
</feature>
<dbReference type="SMART" id="SM00487">
    <property type="entry name" value="DEXDc"/>
    <property type="match status" value="1"/>
</dbReference>
<dbReference type="EC" id="3.6.4.13" evidence="1"/>
<dbReference type="InterPro" id="IPR003593">
    <property type="entry name" value="AAA+_ATPase"/>
</dbReference>
<dbReference type="PROSITE" id="PS00690">
    <property type="entry name" value="DEAH_ATP_HELICASE"/>
    <property type="match status" value="1"/>
</dbReference>
<evidence type="ECO:0000259" key="9">
    <source>
        <dbReference type="PROSITE" id="PS51192"/>
    </source>
</evidence>
<dbReference type="GO" id="GO:0006397">
    <property type="term" value="P:mRNA processing"/>
    <property type="evidence" value="ECO:0007669"/>
    <property type="project" value="UniProtKB-KW"/>
</dbReference>
<evidence type="ECO:0000256" key="4">
    <source>
        <dbReference type="ARBA" id="ARBA00022801"/>
    </source>
</evidence>
<keyword evidence="3" id="KW-0547">Nucleotide-binding</keyword>
<dbReference type="FunFam" id="3.40.50.300:FF:000615">
    <property type="entry name" value="pre-mRNA-splicing factor ATP-dependent RNA helicase DEAH7"/>
    <property type="match status" value="1"/>
</dbReference>
<dbReference type="InterPro" id="IPR011545">
    <property type="entry name" value="DEAD/DEAH_box_helicase_dom"/>
</dbReference>
<evidence type="ECO:0000313" key="10">
    <source>
        <dbReference type="EMBL" id="KAJ3489426.1"/>
    </source>
</evidence>
<reference evidence="10" key="1">
    <citation type="submission" date="2022-07" db="EMBL/GenBank/DDBJ databases">
        <title>Genome Sequence of Physisporinus lineatus.</title>
        <authorList>
            <person name="Buettner E."/>
        </authorList>
    </citation>
    <scope>NUCLEOTIDE SEQUENCE</scope>
    <source>
        <strain evidence="10">VT162</strain>
    </source>
</reference>
<protein>
    <recommendedName>
        <fullName evidence="1">RNA helicase</fullName>
        <ecNumber evidence="1">3.6.4.13</ecNumber>
    </recommendedName>
</protein>
<evidence type="ECO:0000256" key="1">
    <source>
        <dbReference type="ARBA" id="ARBA00012552"/>
    </source>
</evidence>
<dbReference type="GO" id="GO:0005730">
    <property type="term" value="C:nucleolus"/>
    <property type="evidence" value="ECO:0007669"/>
    <property type="project" value="TreeGrafter"/>
</dbReference>
<evidence type="ECO:0000256" key="3">
    <source>
        <dbReference type="ARBA" id="ARBA00022741"/>
    </source>
</evidence>
<evidence type="ECO:0000256" key="6">
    <source>
        <dbReference type="ARBA" id="ARBA00022840"/>
    </source>
</evidence>
<sequence>MVQVSSLKSVARSPHHQHKQKQHRKSGGFAQLHLRPHATVTAKDGRPLPVPAPAKSLKRRPSWVDVSDEESATPTPSPAKGKASTMKEAKENGAVRSGSKEGRLAKKKMRRASSALSQGRVQPVLSIQEQRKQLPIFRGKEAIVEEIRRNDVTILVGETGSGKTTQVPQFLLEAGLAANGMIAVTQPRKVAATSLAARVALEQNVRLGERVGYSVRFDEASSPSTKIKYVTDGMLIRELLSDPLLSRYSVVIIDEAHERTLRTDLLLTNLKTIQKERNRPSTRKGKEPASKQNPLKILIMSATLDAEKFSKFYDGAKVLYIQGRQHPVTLYHTATSQPDYVDSALRTFFQIHIDQPPGDVLIFLPGTVGLDRRLALEVSAELTLLDRPGRH</sequence>
<dbReference type="Proteomes" id="UP001212997">
    <property type="component" value="Unassembled WGS sequence"/>
</dbReference>
<keyword evidence="5" id="KW-0347">Helicase</keyword>
<dbReference type="GO" id="GO:0045943">
    <property type="term" value="P:positive regulation of transcription by RNA polymerase I"/>
    <property type="evidence" value="ECO:0007669"/>
    <property type="project" value="TreeGrafter"/>
</dbReference>
<keyword evidence="6" id="KW-0067">ATP-binding</keyword>
<dbReference type="SUPFAM" id="SSF52540">
    <property type="entry name" value="P-loop containing nucleoside triphosphate hydrolases"/>
    <property type="match status" value="1"/>
</dbReference>
<gene>
    <name evidence="10" type="ORF">NLI96_g2128</name>
</gene>
<feature type="domain" description="Helicase ATP-binding" evidence="9">
    <location>
        <begin position="144"/>
        <end position="322"/>
    </location>
</feature>
<organism evidence="10 11">
    <name type="scientific">Meripilus lineatus</name>
    <dbReference type="NCBI Taxonomy" id="2056292"/>
    <lineage>
        <taxon>Eukaryota</taxon>
        <taxon>Fungi</taxon>
        <taxon>Dikarya</taxon>
        <taxon>Basidiomycota</taxon>
        <taxon>Agaricomycotina</taxon>
        <taxon>Agaricomycetes</taxon>
        <taxon>Polyporales</taxon>
        <taxon>Meripilaceae</taxon>
        <taxon>Meripilus</taxon>
    </lineage>
</organism>
<proteinExistence type="predicted"/>
<dbReference type="GO" id="GO:0005524">
    <property type="term" value="F:ATP binding"/>
    <property type="evidence" value="ECO:0007669"/>
    <property type="project" value="UniProtKB-KW"/>
</dbReference>